<dbReference type="InterPro" id="IPR013099">
    <property type="entry name" value="K_chnl_dom"/>
</dbReference>
<feature type="domain" description="ETS" evidence="2">
    <location>
        <begin position="134"/>
        <end position="142"/>
    </location>
</feature>
<dbReference type="Gene3D" id="1.10.287.70">
    <property type="match status" value="1"/>
</dbReference>
<organism evidence="3 4">
    <name type="scientific">Lagenidium giganteum</name>
    <dbReference type="NCBI Taxonomy" id="4803"/>
    <lineage>
        <taxon>Eukaryota</taxon>
        <taxon>Sar</taxon>
        <taxon>Stramenopiles</taxon>
        <taxon>Oomycota</taxon>
        <taxon>Peronosporomycetes</taxon>
        <taxon>Pythiales</taxon>
        <taxon>Pythiaceae</taxon>
    </lineage>
</organism>
<keyword evidence="1" id="KW-0812">Transmembrane</keyword>
<keyword evidence="1" id="KW-0472">Membrane</keyword>
<proteinExistence type="predicted"/>
<feature type="transmembrane region" description="Helical" evidence="1">
    <location>
        <begin position="289"/>
        <end position="310"/>
    </location>
</feature>
<name>A0AAV2Z844_9STRA</name>
<gene>
    <name evidence="3" type="ORF">N0F65_011545</name>
</gene>
<dbReference type="Proteomes" id="UP001146120">
    <property type="component" value="Unassembled WGS sequence"/>
</dbReference>
<dbReference type="EMBL" id="DAKRPA010000045">
    <property type="protein sequence ID" value="DBA01574.1"/>
    <property type="molecule type" value="Genomic_DNA"/>
</dbReference>
<evidence type="ECO:0000259" key="2">
    <source>
        <dbReference type="PROSITE" id="PS00345"/>
    </source>
</evidence>
<feature type="transmembrane region" description="Helical" evidence="1">
    <location>
        <begin position="81"/>
        <end position="104"/>
    </location>
</feature>
<dbReference type="InterPro" id="IPR015449">
    <property type="entry name" value="K_chnl_Ca-activ_SK"/>
</dbReference>
<dbReference type="GO" id="GO:0043565">
    <property type="term" value="F:sequence-specific DNA binding"/>
    <property type="evidence" value="ECO:0007669"/>
    <property type="project" value="InterPro"/>
</dbReference>
<sequence length="456" mass="51756">MPQPQADNAMLQARQHVNDPLWVETITALQRIDVLKKLTDAQQRTENAMFYLAVLSCVCVIVESEVFWIQVLADHRTLASFSTAFLTLKITLSAASLLLALLLVHRFHLSCKIKVANSQLAEDTKFYHLSSGMLWQFLLELLVCSFHIPVMWTSIEAQTVRFQHYEVAFHLDELDVFVFTRIYLLGRFVRNLYGFRSASNHIHFIGSFHHIDVMSIWFTIKYSFQEYPFISTAVAIGIDWVLTSAATNFLERGVNTKLNNIDDAIWLAIVTMTGVGYGEIAPQTLGGKVTIVIGAIIGGTTFTCLLRVVLIDMLLITPREKVVLEVVDFHRYVHRSRQRAAYLIQQAWKWSRATKTRERKSRQHKLFAAAEASRLLRFSRPIVSTNALTARSMLGAAGAPGALDARSSVDQQNGRLQIQLIRQHIHQRRRNFFNRLDATTQLLRNINAGMANDAAT</sequence>
<dbReference type="InterPro" id="IPR000418">
    <property type="entry name" value="Ets_dom"/>
</dbReference>
<dbReference type="PROSITE" id="PS00345">
    <property type="entry name" value="ETS_DOMAIN_1"/>
    <property type="match status" value="1"/>
</dbReference>
<evidence type="ECO:0000313" key="4">
    <source>
        <dbReference type="Proteomes" id="UP001146120"/>
    </source>
</evidence>
<dbReference type="SUPFAM" id="SSF81324">
    <property type="entry name" value="Voltage-gated potassium channels"/>
    <property type="match status" value="1"/>
</dbReference>
<reference evidence="3" key="2">
    <citation type="journal article" date="2023" name="Microbiol Resour">
        <title>Decontamination and Annotation of the Draft Genome Sequence of the Oomycete Lagenidium giganteum ARSEF 373.</title>
        <authorList>
            <person name="Morgan W.R."/>
            <person name="Tartar A."/>
        </authorList>
    </citation>
    <scope>NUCLEOTIDE SEQUENCE</scope>
    <source>
        <strain evidence="3">ARSEF 373</strain>
    </source>
</reference>
<feature type="transmembrane region" description="Helical" evidence="1">
    <location>
        <begin position="261"/>
        <end position="277"/>
    </location>
</feature>
<evidence type="ECO:0000256" key="1">
    <source>
        <dbReference type="SAM" id="Phobius"/>
    </source>
</evidence>
<dbReference type="GO" id="GO:0016020">
    <property type="term" value="C:membrane"/>
    <property type="evidence" value="ECO:0007669"/>
    <property type="project" value="InterPro"/>
</dbReference>
<protein>
    <recommendedName>
        <fullName evidence="2">ETS domain-containing protein</fullName>
    </recommendedName>
</protein>
<keyword evidence="4" id="KW-1185">Reference proteome</keyword>
<feature type="transmembrane region" description="Helical" evidence="1">
    <location>
        <begin position="48"/>
        <end position="69"/>
    </location>
</feature>
<dbReference type="GO" id="GO:0016286">
    <property type="term" value="F:small conductance calcium-activated potassium channel activity"/>
    <property type="evidence" value="ECO:0007669"/>
    <property type="project" value="InterPro"/>
</dbReference>
<evidence type="ECO:0000313" key="3">
    <source>
        <dbReference type="EMBL" id="DBA01574.1"/>
    </source>
</evidence>
<dbReference type="Pfam" id="PF07885">
    <property type="entry name" value="Ion_trans_2"/>
    <property type="match status" value="1"/>
</dbReference>
<reference evidence="3" key="1">
    <citation type="submission" date="2022-11" db="EMBL/GenBank/DDBJ databases">
        <authorList>
            <person name="Morgan W.R."/>
            <person name="Tartar A."/>
        </authorList>
    </citation>
    <scope>NUCLEOTIDE SEQUENCE</scope>
    <source>
        <strain evidence="3">ARSEF 373</strain>
    </source>
</reference>
<comment type="caution">
    <text evidence="3">The sequence shown here is derived from an EMBL/GenBank/DDBJ whole genome shotgun (WGS) entry which is preliminary data.</text>
</comment>
<dbReference type="AlphaFoldDB" id="A0AAV2Z844"/>
<keyword evidence="1" id="KW-1133">Transmembrane helix</keyword>
<accession>A0AAV2Z844</accession>
<dbReference type="PANTHER" id="PTHR10153">
    <property type="entry name" value="SMALL CONDUCTANCE CALCIUM-ACTIVATED POTASSIUM CHANNEL"/>
    <property type="match status" value="1"/>
</dbReference>
<dbReference type="GO" id="GO:0003700">
    <property type="term" value="F:DNA-binding transcription factor activity"/>
    <property type="evidence" value="ECO:0007669"/>
    <property type="project" value="InterPro"/>
</dbReference>
<feature type="transmembrane region" description="Helical" evidence="1">
    <location>
        <begin position="227"/>
        <end position="249"/>
    </location>
</feature>